<dbReference type="Pfam" id="PF12728">
    <property type="entry name" value="HTH_17"/>
    <property type="match status" value="1"/>
</dbReference>
<dbReference type="Proteomes" id="UP000029055">
    <property type="component" value="Unassembled WGS sequence"/>
</dbReference>
<dbReference type="Gene3D" id="1.10.1660.10">
    <property type="match status" value="1"/>
</dbReference>
<evidence type="ECO:0000313" key="2">
    <source>
        <dbReference type="EMBL" id="KFI98891.1"/>
    </source>
</evidence>
<evidence type="ECO:0000313" key="3">
    <source>
        <dbReference type="Proteomes" id="UP000029055"/>
    </source>
</evidence>
<proteinExistence type="predicted"/>
<protein>
    <submittedName>
        <fullName evidence="2">MerR family regulatory protein</fullName>
    </submittedName>
</protein>
<accession>A0A087DTP1</accession>
<dbReference type="STRING" id="77635.BISU_2093"/>
<comment type="caution">
    <text evidence="2">The sequence shown here is derived from an EMBL/GenBank/DDBJ whole genome shotgun (WGS) entry which is preliminary data.</text>
</comment>
<dbReference type="GO" id="GO:0003677">
    <property type="term" value="F:DNA binding"/>
    <property type="evidence" value="ECO:0007669"/>
    <property type="project" value="InterPro"/>
</dbReference>
<dbReference type="RefSeq" id="WP_024463879.1">
    <property type="nucleotide sequence ID" value="NZ_CP062939.1"/>
</dbReference>
<dbReference type="NCBIfam" id="TIGR01764">
    <property type="entry name" value="excise"/>
    <property type="match status" value="1"/>
</dbReference>
<keyword evidence="3" id="KW-1185">Reference proteome</keyword>
<dbReference type="OrthoDB" id="26212at2"/>
<sequence>MTVLEMPQAKGITVPRGNRALVDSDGDVTALNAEAYEAALNAAMGVMGRHRMVTTGEAAKLLNCSSRTVARILDSGRLPFTRNGAAGRRMVDVADVMAYQKQERARMEQSLASMRRAAVEIGLYDEDDAAYVAGLENSGDSHGQASRAT</sequence>
<gene>
    <name evidence="2" type="ORF">BISU_2093</name>
</gene>
<name>A0A087DTP1_9BIFI</name>
<reference evidence="2 3" key="1">
    <citation type="submission" date="2014-03" db="EMBL/GenBank/DDBJ databases">
        <title>Genomics of Bifidobacteria.</title>
        <authorList>
            <person name="Ventura M."/>
            <person name="Milani C."/>
            <person name="Lugli G.A."/>
        </authorList>
    </citation>
    <scope>NUCLEOTIDE SEQUENCE [LARGE SCALE GENOMIC DNA]</scope>
    <source>
        <strain evidence="2 3">LMG 11597</strain>
    </source>
</reference>
<feature type="domain" description="Helix-turn-helix" evidence="1">
    <location>
        <begin position="53"/>
        <end position="103"/>
    </location>
</feature>
<organism evidence="2 3">
    <name type="scientific">Bifidobacterium subtile</name>
    <dbReference type="NCBI Taxonomy" id="77635"/>
    <lineage>
        <taxon>Bacteria</taxon>
        <taxon>Bacillati</taxon>
        <taxon>Actinomycetota</taxon>
        <taxon>Actinomycetes</taxon>
        <taxon>Bifidobacteriales</taxon>
        <taxon>Bifidobacteriaceae</taxon>
        <taxon>Bifidobacterium</taxon>
    </lineage>
</organism>
<evidence type="ECO:0000259" key="1">
    <source>
        <dbReference type="Pfam" id="PF12728"/>
    </source>
</evidence>
<dbReference type="InterPro" id="IPR010093">
    <property type="entry name" value="SinI_DNA-bd"/>
</dbReference>
<dbReference type="SUPFAM" id="SSF46955">
    <property type="entry name" value="Putative DNA-binding domain"/>
    <property type="match status" value="1"/>
</dbReference>
<dbReference type="AlphaFoldDB" id="A0A087DTP1"/>
<dbReference type="eggNOG" id="COG3311">
    <property type="taxonomic scope" value="Bacteria"/>
</dbReference>
<dbReference type="InterPro" id="IPR041657">
    <property type="entry name" value="HTH_17"/>
</dbReference>
<dbReference type="InterPro" id="IPR009061">
    <property type="entry name" value="DNA-bd_dom_put_sf"/>
</dbReference>
<dbReference type="EMBL" id="JGZR01000016">
    <property type="protein sequence ID" value="KFI98891.1"/>
    <property type="molecule type" value="Genomic_DNA"/>
</dbReference>